<dbReference type="EMBL" id="JBEPFB010000005">
    <property type="protein sequence ID" value="MER7373734.1"/>
    <property type="molecule type" value="Genomic_DNA"/>
</dbReference>
<dbReference type="PANTHER" id="PTHR33442:SF1">
    <property type="entry name" value="TRANS-3-HYDROXY-L-PROLINE DEHYDRATASE"/>
    <property type="match status" value="1"/>
</dbReference>
<reference evidence="3 4" key="1">
    <citation type="submission" date="2024-06" db="EMBL/GenBank/DDBJ databases">
        <title>The Natural Products Discovery Center: Release of the First 8490 Sequenced Strains for Exploring Actinobacteria Biosynthetic Diversity.</title>
        <authorList>
            <person name="Kalkreuter E."/>
            <person name="Kautsar S.A."/>
            <person name="Yang D."/>
            <person name="Bader C.D."/>
            <person name="Teijaro C.N."/>
            <person name="Fluegel L."/>
            <person name="Davis C.M."/>
            <person name="Simpson J.R."/>
            <person name="Lauterbach L."/>
            <person name="Steele A.D."/>
            <person name="Gui C."/>
            <person name="Meng S."/>
            <person name="Li G."/>
            <person name="Viehrig K."/>
            <person name="Ye F."/>
            <person name="Su P."/>
            <person name="Kiefer A.F."/>
            <person name="Nichols A."/>
            <person name="Cepeda A.J."/>
            <person name="Yan W."/>
            <person name="Fan B."/>
            <person name="Jiang Y."/>
            <person name="Adhikari A."/>
            <person name="Zheng C.-J."/>
            <person name="Schuster L."/>
            <person name="Cowan T.M."/>
            <person name="Smanski M.J."/>
            <person name="Chevrette M.G."/>
            <person name="De Carvalho L.P.S."/>
            <person name="Shen B."/>
        </authorList>
    </citation>
    <scope>NUCLEOTIDE SEQUENCE [LARGE SCALE GENOMIC DNA]</scope>
    <source>
        <strain evidence="3 4">NPDC000155</strain>
    </source>
</reference>
<dbReference type="RefSeq" id="WP_190068113.1">
    <property type="nucleotide sequence ID" value="NZ_BNBM01000001.1"/>
</dbReference>
<name>A0ABV1XQ62_9ACTN</name>
<dbReference type="Gene3D" id="3.10.310.10">
    <property type="entry name" value="Diaminopimelate Epimerase, Chain A, domain 1"/>
    <property type="match status" value="2"/>
</dbReference>
<dbReference type="PANTHER" id="PTHR33442">
    <property type="entry name" value="TRANS-3-HYDROXY-L-PROLINE DEHYDRATASE"/>
    <property type="match status" value="1"/>
</dbReference>
<evidence type="ECO:0000256" key="2">
    <source>
        <dbReference type="SAM" id="MobiDB-lite"/>
    </source>
</evidence>
<comment type="similarity">
    <text evidence="1">Belongs to the proline racemase family.</text>
</comment>
<proteinExistence type="inferred from homology"/>
<gene>
    <name evidence="3" type="ORF">ABT384_13875</name>
</gene>
<dbReference type="Pfam" id="PF05544">
    <property type="entry name" value="Pro_racemase"/>
    <property type="match status" value="1"/>
</dbReference>
<dbReference type="InterPro" id="IPR008794">
    <property type="entry name" value="Pro_racemase_fam"/>
</dbReference>
<feature type="region of interest" description="Disordered" evidence="2">
    <location>
        <begin position="107"/>
        <end position="147"/>
    </location>
</feature>
<protein>
    <submittedName>
        <fullName evidence="3">Proline racemase family protein</fullName>
    </submittedName>
</protein>
<evidence type="ECO:0000313" key="3">
    <source>
        <dbReference type="EMBL" id="MER7373734.1"/>
    </source>
</evidence>
<accession>A0ABV1XQ62</accession>
<evidence type="ECO:0000313" key="4">
    <source>
        <dbReference type="Proteomes" id="UP001486207"/>
    </source>
</evidence>
<dbReference type="SUPFAM" id="SSF54506">
    <property type="entry name" value="Diaminopimelate epimerase-like"/>
    <property type="match status" value="1"/>
</dbReference>
<evidence type="ECO:0000256" key="1">
    <source>
        <dbReference type="ARBA" id="ARBA00007529"/>
    </source>
</evidence>
<sequence length="147" mass="15599">MRAQHLFQCVDSHTAGNPTRTVLLETGQVPALEPETHLRFDTPAGLVDVTVEVSDGRVGLVRFLSPPSFLLHEGVEVTLPGHSPVTADIAYGGNFIAGRAHLTATSTQLLDPDDPPPLSASLARRAPIGTGSWSPDALGRQQPYSTL</sequence>
<dbReference type="Proteomes" id="UP001486207">
    <property type="component" value="Unassembled WGS sequence"/>
</dbReference>
<organism evidence="3 4">
    <name type="scientific">Streptomyces lanatus</name>
    <dbReference type="NCBI Taxonomy" id="66900"/>
    <lineage>
        <taxon>Bacteria</taxon>
        <taxon>Bacillati</taxon>
        <taxon>Actinomycetota</taxon>
        <taxon>Actinomycetes</taxon>
        <taxon>Kitasatosporales</taxon>
        <taxon>Streptomycetaceae</taxon>
        <taxon>Streptomyces</taxon>
    </lineage>
</organism>
<comment type="caution">
    <text evidence="3">The sequence shown here is derived from an EMBL/GenBank/DDBJ whole genome shotgun (WGS) entry which is preliminary data.</text>
</comment>
<keyword evidence="4" id="KW-1185">Reference proteome</keyword>